<protein>
    <submittedName>
        <fullName evidence="8">Acyl-CoA oxidase</fullName>
        <ecNumber evidence="8">1.3.3.6</ecNumber>
    </submittedName>
</protein>
<dbReference type="KEGG" id="sclf:BB341_18870"/>
<dbReference type="GO" id="GO:0003997">
    <property type="term" value="F:acyl-CoA oxidase activity"/>
    <property type="evidence" value="ECO:0007669"/>
    <property type="project" value="UniProtKB-EC"/>
</dbReference>
<keyword evidence="9" id="KW-1185">Reference proteome</keyword>
<dbReference type="InterPro" id="IPR046373">
    <property type="entry name" value="Acyl-CoA_Oxase/DH_mid-dom_sf"/>
</dbReference>
<dbReference type="PIRSF" id="PIRSF000168">
    <property type="entry name" value="Acyl-CoA_oxidase"/>
    <property type="match status" value="1"/>
</dbReference>
<keyword evidence="5 8" id="KW-0560">Oxidoreductase</keyword>
<keyword evidence="3" id="KW-0285">Flavoprotein</keyword>
<feature type="domain" description="Acyl-CoA oxidase C-terminal" evidence="6">
    <location>
        <begin position="540"/>
        <end position="643"/>
    </location>
</feature>
<keyword evidence="4" id="KW-0274">FAD</keyword>
<dbReference type="OrthoDB" id="1144545at2"/>
<dbReference type="EC" id="1.3.3.6" evidence="8"/>
<dbReference type="STRING" id="1901.BB341_18870"/>
<dbReference type="InterPro" id="IPR012258">
    <property type="entry name" value="Acyl-CoA_oxidase"/>
</dbReference>
<dbReference type="Gene3D" id="2.40.110.10">
    <property type="entry name" value="Butyryl-CoA Dehydrogenase, subunit A, domain 2"/>
    <property type="match status" value="1"/>
</dbReference>
<dbReference type="AlphaFoldDB" id="B5GV58"/>
<dbReference type="eggNOG" id="COG1960">
    <property type="taxonomic scope" value="Bacteria"/>
</dbReference>
<evidence type="ECO:0000256" key="1">
    <source>
        <dbReference type="ARBA" id="ARBA00001974"/>
    </source>
</evidence>
<dbReference type="Pfam" id="PF22924">
    <property type="entry name" value="ACOX_C_alpha1"/>
    <property type="match status" value="1"/>
</dbReference>
<dbReference type="PANTHER" id="PTHR10909">
    <property type="entry name" value="ELECTRON TRANSPORT OXIDOREDUCTASE"/>
    <property type="match status" value="1"/>
</dbReference>
<name>B5GV58_STRCL</name>
<evidence type="ECO:0000256" key="2">
    <source>
        <dbReference type="ARBA" id="ARBA00006288"/>
    </source>
</evidence>
<evidence type="ECO:0000313" key="8">
    <source>
        <dbReference type="EMBL" id="EFG06965.1"/>
    </source>
</evidence>
<dbReference type="GO" id="GO:0055088">
    <property type="term" value="P:lipid homeostasis"/>
    <property type="evidence" value="ECO:0007669"/>
    <property type="project" value="TreeGrafter"/>
</dbReference>
<evidence type="ECO:0000256" key="4">
    <source>
        <dbReference type="ARBA" id="ARBA00022827"/>
    </source>
</evidence>
<evidence type="ECO:0000313" key="9">
    <source>
        <dbReference type="Proteomes" id="UP000002357"/>
    </source>
</evidence>
<dbReference type="EMBL" id="CM000913">
    <property type="protein sequence ID" value="EFG06965.1"/>
    <property type="molecule type" value="Genomic_DNA"/>
</dbReference>
<evidence type="ECO:0000259" key="6">
    <source>
        <dbReference type="Pfam" id="PF01756"/>
    </source>
</evidence>
<evidence type="ECO:0000259" key="7">
    <source>
        <dbReference type="Pfam" id="PF22924"/>
    </source>
</evidence>
<proteinExistence type="inferred from homology"/>
<dbReference type="InterPro" id="IPR036250">
    <property type="entry name" value="AcylCo_DH-like_C"/>
</dbReference>
<dbReference type="SUPFAM" id="SSF47203">
    <property type="entry name" value="Acyl-CoA dehydrogenase C-terminal domain-like"/>
    <property type="match status" value="2"/>
</dbReference>
<dbReference type="InterPro" id="IPR009100">
    <property type="entry name" value="AcylCoA_DH/oxidase_NM_dom_sf"/>
</dbReference>
<dbReference type="GO" id="GO:0033540">
    <property type="term" value="P:fatty acid beta-oxidation using acyl-CoA oxidase"/>
    <property type="evidence" value="ECO:0007669"/>
    <property type="project" value="TreeGrafter"/>
</dbReference>
<organism evidence="8 9">
    <name type="scientific">Streptomyces clavuligerus</name>
    <dbReference type="NCBI Taxonomy" id="1901"/>
    <lineage>
        <taxon>Bacteria</taxon>
        <taxon>Bacillati</taxon>
        <taxon>Actinomycetota</taxon>
        <taxon>Actinomycetes</taxon>
        <taxon>Kitasatosporales</taxon>
        <taxon>Streptomycetaceae</taxon>
        <taxon>Streptomyces</taxon>
    </lineage>
</organism>
<sequence>MEDRFARYLRYPGTPTDLTGDHHSNERQGWRLPRGRMIVENAVFTHADTPACARADISADATGSASPARRELTAVLFKDGSADAHRKWRKTISTEPFRFRSGLRTEERWELSYARLRAFNEEIESPEELARDPRGLAALHEWAAVVDGALATVAGIHYNLFLGSLVDDESTERDLVPFHTLSRTGTFLCTERGHGNDAAALETTVTYDRGAQEFILHTPHERAQKYMPNTSPAGGPKSAVVAARLRVDGEDRGVFLFLVPLTDADGTLPGVTVEPLPDRIGSPVDHCVTSFDRVRLPRTALIQGPHGRLLPDGVLHTDVGSQRKRFLHAIGRVTTGKLCMSASTLGGCRAALSIAVRYAHTRRISGPTAGSRIPLAAHRSHVGRLLKSLATAYAMTFLHRSVVDTWVHHEPADRDRVERLVAVAKGWITWNARAITIEARERCGARALFPVNGLAEYPANADGAITAEGDNLAIWCKAGAEMIFGHTPAEPSLRSTAVPQGVNALGDPVFLRDLLAVVEGRWHHRARLNLRSGPSGDSLGRWNNASGAALELVEAHATLLAADAFVAAAGTVPHAPTRSLLRDLCALFLLDALAPRSGELLADGHLTAAQVRAIPDTVDRLTAGLTPHLGVIADAFDVPEEHLGDLPMLTAP</sequence>
<dbReference type="InterPro" id="IPR055060">
    <property type="entry name" value="ACOX_C_alpha1"/>
</dbReference>
<comment type="similarity">
    <text evidence="2">Belongs to the acyl-CoA oxidase family.</text>
</comment>
<dbReference type="Proteomes" id="UP000002357">
    <property type="component" value="Chromosome"/>
</dbReference>
<dbReference type="RefSeq" id="WP_003955727.1">
    <property type="nucleotide sequence ID" value="NZ_WKJU01000276.1"/>
</dbReference>
<dbReference type="PANTHER" id="PTHR10909:SF382">
    <property type="entry name" value="ACYL-COENZYME A OXIDASE"/>
    <property type="match status" value="1"/>
</dbReference>
<dbReference type="GO" id="GO:0005504">
    <property type="term" value="F:fatty acid binding"/>
    <property type="evidence" value="ECO:0007669"/>
    <property type="project" value="TreeGrafter"/>
</dbReference>
<dbReference type="InterPro" id="IPR002655">
    <property type="entry name" value="Acyl-CoA_oxidase_C"/>
</dbReference>
<feature type="domain" description="Acyl-CoA oxidase C-alpha1" evidence="7">
    <location>
        <begin position="335"/>
        <end position="477"/>
    </location>
</feature>
<accession>B5GV58</accession>
<comment type="cofactor">
    <cofactor evidence="1">
        <name>FAD</name>
        <dbReference type="ChEBI" id="CHEBI:57692"/>
    </cofactor>
</comment>
<dbReference type="Pfam" id="PF01756">
    <property type="entry name" value="ACOX"/>
    <property type="match status" value="1"/>
</dbReference>
<evidence type="ECO:0000256" key="5">
    <source>
        <dbReference type="ARBA" id="ARBA00023002"/>
    </source>
</evidence>
<evidence type="ECO:0000256" key="3">
    <source>
        <dbReference type="ARBA" id="ARBA00022630"/>
    </source>
</evidence>
<reference evidence="8 9" key="1">
    <citation type="journal article" date="2010" name="Genome Biol. Evol.">
        <title>The sequence of a 1.8-mb bacterial linear plasmid reveals a rich evolutionary reservoir of secondary metabolic pathways.</title>
        <authorList>
            <person name="Medema M.H."/>
            <person name="Trefzer A."/>
            <person name="Kovalchuk A."/>
            <person name="van den Berg M."/>
            <person name="Mueller U."/>
            <person name="Heijne W."/>
            <person name="Wu L."/>
            <person name="Alam M.T."/>
            <person name="Ronning C.M."/>
            <person name="Nierman W.C."/>
            <person name="Bovenberg R.A.L."/>
            <person name="Breitling R."/>
            <person name="Takano E."/>
        </authorList>
    </citation>
    <scope>NUCLEOTIDE SEQUENCE [LARGE SCALE GENOMIC DNA]</scope>
    <source>
        <strain evidence="9">ATCC 27064 / DSM 738 / JCM 4710 / NBRC 13307 / NCIMB 12785 / NRRL 3585 / VKM Ac-602</strain>
    </source>
</reference>
<dbReference type="GO" id="GO:0071949">
    <property type="term" value="F:FAD binding"/>
    <property type="evidence" value="ECO:0007669"/>
    <property type="project" value="InterPro"/>
</dbReference>
<gene>
    <name evidence="8" type="ORF">SCLAV_1892</name>
</gene>
<dbReference type="SUPFAM" id="SSF56645">
    <property type="entry name" value="Acyl-CoA dehydrogenase NM domain-like"/>
    <property type="match status" value="1"/>
</dbReference>
<dbReference type="Gene3D" id="1.20.140.10">
    <property type="entry name" value="Butyryl-CoA Dehydrogenase, subunit A, domain 3"/>
    <property type="match status" value="2"/>
</dbReference>